<gene>
    <name evidence="2" type="ORF">HNR07_007020</name>
</gene>
<accession>A0A840WS01</accession>
<dbReference type="RefSeq" id="WP_184373190.1">
    <property type="nucleotide sequence ID" value="NZ_JACHDO010000002.1"/>
</dbReference>
<proteinExistence type="predicted"/>
<dbReference type="PANTHER" id="PTHR13696:SF99">
    <property type="entry name" value="COBYRINIC ACID AC-DIAMIDE SYNTHASE"/>
    <property type="match status" value="1"/>
</dbReference>
<dbReference type="CDD" id="cd02042">
    <property type="entry name" value="ParAB_family"/>
    <property type="match status" value="1"/>
</dbReference>
<dbReference type="PIRSF" id="PIRSF009320">
    <property type="entry name" value="Nuc_binding_HP_1000"/>
    <property type="match status" value="1"/>
</dbReference>
<dbReference type="Pfam" id="PF01656">
    <property type="entry name" value="CbiA"/>
    <property type="match status" value="1"/>
</dbReference>
<dbReference type="SUPFAM" id="SSF52540">
    <property type="entry name" value="P-loop containing nucleoside triphosphate hydrolases"/>
    <property type="match status" value="1"/>
</dbReference>
<reference evidence="2 3" key="1">
    <citation type="submission" date="2020-08" db="EMBL/GenBank/DDBJ databases">
        <title>Sequencing the genomes of 1000 actinobacteria strains.</title>
        <authorList>
            <person name="Klenk H.-P."/>
        </authorList>
    </citation>
    <scope>NUCLEOTIDE SEQUENCE [LARGE SCALE GENOMIC DNA]</scope>
    <source>
        <strain evidence="2 3">DSM 44598</strain>
    </source>
</reference>
<dbReference type="EMBL" id="JACHDO010000002">
    <property type="protein sequence ID" value="MBB5495801.1"/>
    <property type="molecule type" value="Genomic_DNA"/>
</dbReference>
<dbReference type="InterPro" id="IPR002586">
    <property type="entry name" value="CobQ/CobB/MinD/ParA_Nub-bd_dom"/>
</dbReference>
<organism evidence="2 3">
    <name type="scientific">Nocardiopsis metallicus</name>
    <dbReference type="NCBI Taxonomy" id="179819"/>
    <lineage>
        <taxon>Bacteria</taxon>
        <taxon>Bacillati</taxon>
        <taxon>Actinomycetota</taxon>
        <taxon>Actinomycetes</taxon>
        <taxon>Streptosporangiales</taxon>
        <taxon>Nocardiopsidaceae</taxon>
        <taxon>Nocardiopsis</taxon>
    </lineage>
</organism>
<keyword evidence="3" id="KW-1185">Reference proteome</keyword>
<sequence length="212" mass="22453">MRASIAYTNTKPGTGKTTTSVLVAQSLHQRGFDVLLVDADPAQSALAWSDEVGGFGFKIVGLATKDAGRRLGDFAGPDTLVIVDLPQAEDHGAIVRSVLRHVDEITIPVAPSTIEIDRTGAITELLEEVAEVRQAPARIAVLLNRVVSGARSGRDAREGLEAMGYDVLDSQIPRREAYALAYGAAPEVPAGDPIEILADEYLRRAGIEVAAA</sequence>
<feature type="domain" description="CobQ/CobB/MinD/ParA nucleotide binding" evidence="1">
    <location>
        <begin position="5"/>
        <end position="181"/>
    </location>
</feature>
<comment type="caution">
    <text evidence="2">The sequence shown here is derived from an EMBL/GenBank/DDBJ whole genome shotgun (WGS) entry which is preliminary data.</text>
</comment>
<dbReference type="InterPro" id="IPR050678">
    <property type="entry name" value="DNA_Partitioning_ATPase"/>
</dbReference>
<dbReference type="InterPro" id="IPR027417">
    <property type="entry name" value="P-loop_NTPase"/>
</dbReference>
<evidence type="ECO:0000313" key="2">
    <source>
        <dbReference type="EMBL" id="MBB5495801.1"/>
    </source>
</evidence>
<evidence type="ECO:0000313" key="3">
    <source>
        <dbReference type="Proteomes" id="UP000579647"/>
    </source>
</evidence>
<dbReference type="AlphaFoldDB" id="A0A840WS01"/>
<name>A0A840WS01_9ACTN</name>
<dbReference type="Proteomes" id="UP000579647">
    <property type="component" value="Unassembled WGS sequence"/>
</dbReference>
<protein>
    <submittedName>
        <fullName evidence="2">Chromosome partitioning protein</fullName>
    </submittedName>
</protein>
<dbReference type="PANTHER" id="PTHR13696">
    <property type="entry name" value="P-LOOP CONTAINING NUCLEOSIDE TRIPHOSPHATE HYDROLASE"/>
    <property type="match status" value="1"/>
</dbReference>
<dbReference type="Gene3D" id="3.40.50.300">
    <property type="entry name" value="P-loop containing nucleotide triphosphate hydrolases"/>
    <property type="match status" value="1"/>
</dbReference>
<evidence type="ECO:0000259" key="1">
    <source>
        <dbReference type="Pfam" id="PF01656"/>
    </source>
</evidence>